<accession>A0A1I7ZCB3</accession>
<feature type="signal peptide" evidence="1">
    <location>
        <begin position="1"/>
        <end position="21"/>
    </location>
</feature>
<proteinExistence type="predicted"/>
<keyword evidence="1" id="KW-0732">Signal</keyword>
<dbReference type="WBParaSite" id="L893_g24737.t1">
    <property type="protein sequence ID" value="L893_g24737.t1"/>
    <property type="gene ID" value="L893_g24737"/>
</dbReference>
<evidence type="ECO:0000313" key="2">
    <source>
        <dbReference type="Proteomes" id="UP000095287"/>
    </source>
</evidence>
<keyword evidence="2" id="KW-1185">Reference proteome</keyword>
<name>A0A1I7ZCB3_9BILA</name>
<evidence type="ECO:0000256" key="1">
    <source>
        <dbReference type="SAM" id="SignalP"/>
    </source>
</evidence>
<protein>
    <submittedName>
        <fullName evidence="3">Secreted protein</fullName>
    </submittedName>
</protein>
<dbReference type="Proteomes" id="UP000095287">
    <property type="component" value="Unplaced"/>
</dbReference>
<feature type="chain" id="PRO_5009313256" evidence="1">
    <location>
        <begin position="22"/>
        <end position="69"/>
    </location>
</feature>
<sequence>MHRRSQHLPVCSLRIRSLCIRLPLAVLSGAMERSEDTALWLLDEFIERTSLTEQMEYVSTLFIGGSTRS</sequence>
<dbReference type="AlphaFoldDB" id="A0A1I7ZCB3"/>
<organism evidence="2 3">
    <name type="scientific">Steinernema glaseri</name>
    <dbReference type="NCBI Taxonomy" id="37863"/>
    <lineage>
        <taxon>Eukaryota</taxon>
        <taxon>Metazoa</taxon>
        <taxon>Ecdysozoa</taxon>
        <taxon>Nematoda</taxon>
        <taxon>Chromadorea</taxon>
        <taxon>Rhabditida</taxon>
        <taxon>Tylenchina</taxon>
        <taxon>Panagrolaimomorpha</taxon>
        <taxon>Strongyloidoidea</taxon>
        <taxon>Steinernematidae</taxon>
        <taxon>Steinernema</taxon>
    </lineage>
</organism>
<evidence type="ECO:0000313" key="3">
    <source>
        <dbReference type="WBParaSite" id="L893_g24737.t1"/>
    </source>
</evidence>
<reference evidence="3" key="1">
    <citation type="submission" date="2016-11" db="UniProtKB">
        <authorList>
            <consortium name="WormBaseParasite"/>
        </authorList>
    </citation>
    <scope>IDENTIFICATION</scope>
</reference>